<evidence type="ECO:0000256" key="1">
    <source>
        <dbReference type="SAM" id="Phobius"/>
    </source>
</evidence>
<sequence>MLLLEAVCAAIKAVFATPERIFFATVLIILALAGGSVLTYRHERDVARTKLTQAQADLVKAQGDNKALAGLVATQNAAVADLEAKAKLRQYQAAKADAEAQAAQSKYTLLAGKIQAQVPGSDQCASLHGLRQTFTTERGKL</sequence>
<dbReference type="OrthoDB" id="8970741at2"/>
<reference evidence="2 3" key="1">
    <citation type="journal article" date="2015" name="Genome Announc.">
        <title>Complete Genome Sequence of Cupriavidus basilensis 4G11, Isolated from the Oak Ridge Field Research Center Site.</title>
        <authorList>
            <person name="Ray J."/>
            <person name="Waters R.J."/>
            <person name="Skerker J.M."/>
            <person name="Kuehl J.V."/>
            <person name="Price M.N."/>
            <person name="Huang J."/>
            <person name="Chakraborty R."/>
            <person name="Arkin A.P."/>
            <person name="Deutschbauer A."/>
        </authorList>
    </citation>
    <scope>NUCLEOTIDE SEQUENCE [LARGE SCALE GENOMIC DNA]</scope>
    <source>
        <strain evidence="2">4G11</strain>
    </source>
</reference>
<keyword evidence="1" id="KW-0472">Membrane</keyword>
<dbReference type="KEGG" id="cbw:RR42_m1696"/>
<gene>
    <name evidence="2" type="ORF">RR42_m1696</name>
</gene>
<evidence type="ECO:0000313" key="3">
    <source>
        <dbReference type="Proteomes" id="UP000031843"/>
    </source>
</evidence>
<keyword evidence="1" id="KW-0812">Transmembrane</keyword>
<dbReference type="RefSeq" id="WP_043345653.1">
    <property type="nucleotide sequence ID" value="NZ_CP010536.1"/>
</dbReference>
<organism evidence="2 3">
    <name type="scientific">Cupriavidus basilensis</name>
    <dbReference type="NCBI Taxonomy" id="68895"/>
    <lineage>
        <taxon>Bacteria</taxon>
        <taxon>Pseudomonadati</taxon>
        <taxon>Pseudomonadota</taxon>
        <taxon>Betaproteobacteria</taxon>
        <taxon>Burkholderiales</taxon>
        <taxon>Burkholderiaceae</taxon>
        <taxon>Cupriavidus</taxon>
    </lineage>
</organism>
<dbReference type="AlphaFoldDB" id="A0A0C4Y800"/>
<dbReference type="EMBL" id="CP010536">
    <property type="protein sequence ID" value="AJG19093.1"/>
    <property type="molecule type" value="Genomic_DNA"/>
</dbReference>
<evidence type="ECO:0000313" key="2">
    <source>
        <dbReference type="EMBL" id="AJG19093.1"/>
    </source>
</evidence>
<keyword evidence="1" id="KW-1133">Transmembrane helix</keyword>
<dbReference type="Proteomes" id="UP000031843">
    <property type="component" value="Chromosome main"/>
</dbReference>
<name>A0A0C4Y800_9BURK</name>
<feature type="transmembrane region" description="Helical" evidence="1">
    <location>
        <begin position="21"/>
        <end position="40"/>
    </location>
</feature>
<accession>A0A0C4Y800</accession>
<proteinExistence type="predicted"/>
<keyword evidence="3" id="KW-1185">Reference proteome</keyword>
<protein>
    <submittedName>
        <fullName evidence="2">Uncharacterized protein</fullName>
    </submittedName>
</protein>
<dbReference type="STRING" id="68895.RR42_m1696"/>